<dbReference type="PRINTS" id="PR00377">
    <property type="entry name" value="IMPHPHTASES"/>
</dbReference>
<feature type="binding site" evidence="12">
    <location>
        <position position="90"/>
    </location>
    <ligand>
        <name>Mg(2+)</name>
        <dbReference type="ChEBI" id="CHEBI:18420"/>
        <label>2</label>
    </ligand>
</feature>
<evidence type="ECO:0000256" key="7">
    <source>
        <dbReference type="ARBA" id="ARBA00022801"/>
    </source>
</evidence>
<keyword evidence="6 12" id="KW-0479">Metal-binding</keyword>
<dbReference type="GO" id="GO:0046872">
    <property type="term" value="F:metal ion binding"/>
    <property type="evidence" value="ECO:0007669"/>
    <property type="project" value="UniProtKB-KW"/>
</dbReference>
<evidence type="ECO:0000256" key="5">
    <source>
        <dbReference type="ARBA" id="ARBA00022605"/>
    </source>
</evidence>
<feature type="binding site" evidence="12">
    <location>
        <position position="74"/>
    </location>
    <ligand>
        <name>Mg(2+)</name>
        <dbReference type="ChEBI" id="CHEBI:18420"/>
        <label>1</label>
        <note>catalytic</note>
    </ligand>
</feature>
<evidence type="ECO:0000256" key="6">
    <source>
        <dbReference type="ARBA" id="ARBA00022723"/>
    </source>
</evidence>
<dbReference type="RefSeq" id="WP_015828807.1">
    <property type="nucleotide sequence ID" value="NC_012982.1"/>
</dbReference>
<dbReference type="OrthoDB" id="9785695at2"/>
<evidence type="ECO:0000313" key="14">
    <source>
        <dbReference type="Proteomes" id="UP000002745"/>
    </source>
</evidence>
<evidence type="ECO:0000256" key="1">
    <source>
        <dbReference type="ARBA" id="ARBA00001946"/>
    </source>
</evidence>
<evidence type="ECO:0000256" key="3">
    <source>
        <dbReference type="ARBA" id="ARBA00009759"/>
    </source>
</evidence>
<dbReference type="PROSITE" id="PS00629">
    <property type="entry name" value="IMP_1"/>
    <property type="match status" value="1"/>
</dbReference>
<comment type="catalytic activity">
    <reaction evidence="10">
        <text>L-histidinol phosphate + H2O = L-histidinol + phosphate</text>
        <dbReference type="Rhea" id="RHEA:14465"/>
        <dbReference type="ChEBI" id="CHEBI:15377"/>
        <dbReference type="ChEBI" id="CHEBI:43474"/>
        <dbReference type="ChEBI" id="CHEBI:57699"/>
        <dbReference type="ChEBI" id="CHEBI:57980"/>
        <dbReference type="EC" id="3.1.3.15"/>
    </reaction>
</comment>
<dbReference type="EC" id="3.1.3.15" evidence="4 11"/>
<dbReference type="CDD" id="cd01641">
    <property type="entry name" value="Bacterial_IMPase_like_1"/>
    <property type="match status" value="1"/>
</dbReference>
<proteinExistence type="inferred from homology"/>
<evidence type="ECO:0000256" key="4">
    <source>
        <dbReference type="ARBA" id="ARBA00013085"/>
    </source>
</evidence>
<dbReference type="Gene3D" id="3.40.190.80">
    <property type="match status" value="1"/>
</dbReference>
<comment type="pathway">
    <text evidence="2">Amino-acid biosynthesis; L-histidine biosynthesis; L-histidine from 5-phospho-alpha-D-ribose 1-diphosphate: step 8/9.</text>
</comment>
<protein>
    <recommendedName>
        <fullName evidence="4 11">Histidinol-phosphatase</fullName>
        <ecNumber evidence="4 11">3.1.3.15</ecNumber>
    </recommendedName>
</protein>
<dbReference type="Proteomes" id="UP000002745">
    <property type="component" value="Chromosome"/>
</dbReference>
<dbReference type="KEGG" id="hba:Hbal_2989"/>
<dbReference type="UniPathway" id="UPA00031">
    <property type="reaction ID" value="UER00013"/>
</dbReference>
<evidence type="ECO:0000256" key="8">
    <source>
        <dbReference type="ARBA" id="ARBA00022842"/>
    </source>
</evidence>
<dbReference type="eggNOG" id="COG0483">
    <property type="taxonomic scope" value="Bacteria"/>
</dbReference>
<dbReference type="PANTHER" id="PTHR20854:SF4">
    <property type="entry name" value="INOSITOL-1-MONOPHOSPHATASE-RELATED"/>
    <property type="match status" value="1"/>
</dbReference>
<comment type="similarity">
    <text evidence="3">Belongs to the inositol monophosphatase superfamily.</text>
</comment>
<comment type="cofactor">
    <cofactor evidence="1 12">
        <name>Mg(2+)</name>
        <dbReference type="ChEBI" id="CHEBI:18420"/>
    </cofactor>
</comment>
<dbReference type="SUPFAM" id="SSF56655">
    <property type="entry name" value="Carbohydrate phosphatase"/>
    <property type="match status" value="1"/>
</dbReference>
<feature type="binding site" evidence="12">
    <location>
        <position position="218"/>
    </location>
    <ligand>
        <name>Mg(2+)</name>
        <dbReference type="ChEBI" id="CHEBI:18420"/>
        <label>1</label>
        <note>catalytic</note>
    </ligand>
</feature>
<evidence type="ECO:0000256" key="11">
    <source>
        <dbReference type="NCBIfam" id="TIGR02067"/>
    </source>
</evidence>
<name>C6XRP7_HIRBI</name>
<dbReference type="InterPro" id="IPR020583">
    <property type="entry name" value="Inositol_monoP_metal-BS"/>
</dbReference>
<dbReference type="InterPro" id="IPR000760">
    <property type="entry name" value="Inositol_monophosphatase-like"/>
</dbReference>
<accession>C6XRP7</accession>
<evidence type="ECO:0000256" key="2">
    <source>
        <dbReference type="ARBA" id="ARBA00004970"/>
    </source>
</evidence>
<keyword evidence="5" id="KW-0028">Amino-acid biosynthesis</keyword>
<evidence type="ECO:0000256" key="9">
    <source>
        <dbReference type="ARBA" id="ARBA00023102"/>
    </source>
</evidence>
<organism evidence="13 14">
    <name type="scientific">Hirschia baltica (strain ATCC 49814 / DSM 5838 / IFAM 1418)</name>
    <dbReference type="NCBI Taxonomy" id="582402"/>
    <lineage>
        <taxon>Bacteria</taxon>
        <taxon>Pseudomonadati</taxon>
        <taxon>Pseudomonadota</taxon>
        <taxon>Alphaproteobacteria</taxon>
        <taxon>Hyphomonadales</taxon>
        <taxon>Hyphomonadaceae</taxon>
        <taxon>Hirschia</taxon>
    </lineage>
</organism>
<keyword evidence="7" id="KW-0378">Hydrolase</keyword>
<dbReference type="InterPro" id="IPR011809">
    <property type="entry name" value="His_9_proposed"/>
</dbReference>
<dbReference type="EMBL" id="CP001678">
    <property type="protein sequence ID" value="ACT60657.1"/>
    <property type="molecule type" value="Genomic_DNA"/>
</dbReference>
<dbReference type="STRING" id="582402.Hbal_2989"/>
<evidence type="ECO:0000313" key="13">
    <source>
        <dbReference type="EMBL" id="ACT60657.1"/>
    </source>
</evidence>
<keyword evidence="8 12" id="KW-0460">Magnesium</keyword>
<dbReference type="GO" id="GO:0007165">
    <property type="term" value="P:signal transduction"/>
    <property type="evidence" value="ECO:0007669"/>
    <property type="project" value="TreeGrafter"/>
</dbReference>
<dbReference type="NCBIfam" id="TIGR02067">
    <property type="entry name" value="his_9_HisN"/>
    <property type="match status" value="1"/>
</dbReference>
<evidence type="ECO:0000256" key="12">
    <source>
        <dbReference type="PIRSR" id="PIRSR600760-2"/>
    </source>
</evidence>
<feature type="binding site" evidence="12">
    <location>
        <position position="92"/>
    </location>
    <ligand>
        <name>Mg(2+)</name>
        <dbReference type="ChEBI" id="CHEBI:18420"/>
        <label>1</label>
        <note>catalytic</note>
    </ligand>
</feature>
<dbReference type="HOGENOM" id="CLU_044118_4_1_5"/>
<dbReference type="PANTHER" id="PTHR20854">
    <property type="entry name" value="INOSITOL MONOPHOSPHATASE"/>
    <property type="match status" value="1"/>
</dbReference>
<dbReference type="GO" id="GO:0000105">
    <property type="term" value="P:L-histidine biosynthetic process"/>
    <property type="evidence" value="ECO:0007669"/>
    <property type="project" value="UniProtKB-UniRule"/>
</dbReference>
<dbReference type="GO" id="GO:0004401">
    <property type="term" value="F:histidinol-phosphatase activity"/>
    <property type="evidence" value="ECO:0007669"/>
    <property type="project" value="UniProtKB-UniRule"/>
</dbReference>
<feature type="binding site" evidence="12">
    <location>
        <position position="93"/>
    </location>
    <ligand>
        <name>Mg(2+)</name>
        <dbReference type="ChEBI" id="CHEBI:18420"/>
        <label>2</label>
    </ligand>
</feature>
<keyword evidence="14" id="KW-1185">Reference proteome</keyword>
<dbReference type="Pfam" id="PF00459">
    <property type="entry name" value="Inositol_P"/>
    <property type="match status" value="1"/>
</dbReference>
<sequence>MSNAQELLELTAFAEKLADAAGKTILPFFRGEGSVADNKATSGFDPVTIADKAAEQAIRDIIDKERPDDAIMGEEYGYKAGTSGWTWYLDPIDGTRAFMSGLPVWTTLIGLVREEKSVIGIIDQSYLKERYVGTPSGSYMIDNEGKKHSLKTRNCPKLTDAILATTDYFIFTHPERGAFEHLRATAKLTRYGLDAYAYARVAAGTMDMVAEAGLQSYDVAALIPVIENAGGVVTDWCGRPAQLGGQIVAAANQNILDEALISLRRSAKALDCN</sequence>
<dbReference type="AlphaFoldDB" id="C6XRP7"/>
<dbReference type="Gene3D" id="3.30.540.10">
    <property type="entry name" value="Fructose-1,6-Bisphosphatase, subunit A, domain 1"/>
    <property type="match status" value="1"/>
</dbReference>
<dbReference type="GO" id="GO:0006020">
    <property type="term" value="P:inositol metabolic process"/>
    <property type="evidence" value="ECO:0007669"/>
    <property type="project" value="TreeGrafter"/>
</dbReference>
<keyword evidence="9" id="KW-0368">Histidine biosynthesis</keyword>
<evidence type="ECO:0000256" key="10">
    <source>
        <dbReference type="ARBA" id="ARBA00049158"/>
    </source>
</evidence>
<gene>
    <name evidence="13" type="ordered locus">Hbal_2989</name>
</gene>
<dbReference type="GO" id="GO:0008934">
    <property type="term" value="F:inositol monophosphate 1-phosphatase activity"/>
    <property type="evidence" value="ECO:0007669"/>
    <property type="project" value="TreeGrafter"/>
</dbReference>
<reference evidence="14" key="1">
    <citation type="journal article" date="2011" name="J. Bacteriol.">
        <title>Genome sequences of eight morphologically diverse alphaproteobacteria.</title>
        <authorList>
            <consortium name="US DOE Joint Genome Institute"/>
            <person name="Brown P.J."/>
            <person name="Kysela D.T."/>
            <person name="Buechlein A."/>
            <person name="Hemmerich C."/>
            <person name="Brun Y.V."/>
        </authorList>
    </citation>
    <scope>NUCLEOTIDE SEQUENCE [LARGE SCALE GENOMIC DNA]</scope>
    <source>
        <strain evidence="14">ATCC 49814 / DSM 5838 / IFAM 1418</strain>
    </source>
</reference>